<evidence type="ECO:0000313" key="2">
    <source>
        <dbReference type="EMBL" id="EGJ70255.1"/>
    </source>
</evidence>
<dbReference type="OrthoDB" id="1408388at2"/>
<keyword evidence="3" id="KW-1185">Reference proteome</keyword>
<feature type="chain" id="PRO_5003309355" description="Lipoprotein" evidence="1">
    <location>
        <begin position="25"/>
        <end position="529"/>
    </location>
</feature>
<dbReference type="PROSITE" id="PS51257">
    <property type="entry name" value="PROKAR_LIPOPROTEIN"/>
    <property type="match status" value="1"/>
</dbReference>
<gene>
    <name evidence="2" type="ORF">Bcop_0035</name>
</gene>
<evidence type="ECO:0008006" key="4">
    <source>
        <dbReference type="Google" id="ProtNLM"/>
    </source>
</evidence>
<proteinExistence type="predicted"/>
<evidence type="ECO:0000256" key="1">
    <source>
        <dbReference type="SAM" id="SignalP"/>
    </source>
</evidence>
<dbReference type="STRING" id="679937.Bcop_0035"/>
<sequence length="529" mass="59854">MKKISFYFHSLVLLLCIGVLTSCSETKEYESLISINENNMVVSINLEQLLTKSDIKNQITPEDQTEFINNITYGLEEDSKQLLKSVIDNPGTSGLNIKNRLYLAISYEGHEIESSQVSLFASVEDQSKLENLFKTLEKETEDVTQSEIDGFKSLAFNENEFHILYNKQIMIATTIKPESDEFKKLTQPEKTLNSYNYYKGIKSTDDLALAFSIKNLSQLNKQLTVNPASLAFTDSFYDKLDSRVFQVLSLNFEKGKIDLNQSIFAEEGADMTIFKEGEEILKKASGEFANHVGKDPLFFMNLGIDGTKLMTFVDKYFMTDEETRESIKDDFAQVKEYMNLVNGDITLALNSIDFNFISPSADFSVFCSTKGNTLYTKIVEWIKEKPSSSTAIVEETENLLTLSERGFTMYLGTENDRLFLTSNAELAKNPSKDVAPNIKESRYYTRSKDGYSYLSLDIQAILAIPIVQMGMSNLRGLQNADVKNFIMDLDYLDAKNNTPLASSTSLVFKSQEENSLKLLTKLLVQLTKM</sequence>
<name>F3ZNR6_9BACE</name>
<accession>F3ZNR6</accession>
<feature type="signal peptide" evidence="1">
    <location>
        <begin position="1"/>
        <end position="24"/>
    </location>
</feature>
<dbReference type="InterPro" id="IPR032276">
    <property type="entry name" value="DUF4836"/>
</dbReference>
<reference evidence="2 3" key="1">
    <citation type="journal article" date="2011" name="Stand. Genomic Sci.">
        <title>Non-contiguous finished genome sequence of Bacteroides coprosuis type strain (PC139).</title>
        <authorList>
            <person name="Land M."/>
            <person name="Held B."/>
            <person name="Gronow S."/>
            <person name="Abt B."/>
            <person name="Lucas S."/>
            <person name="Del Rio T.G."/>
            <person name="Nolan M."/>
            <person name="Tice H."/>
            <person name="Cheng J.F."/>
            <person name="Pitluck S."/>
            <person name="Liolios K."/>
            <person name="Pagani I."/>
            <person name="Ivanova N."/>
            <person name="Mavromatis K."/>
            <person name="Mikhailova N."/>
            <person name="Pati A."/>
            <person name="Tapia R."/>
            <person name="Han C."/>
            <person name="Goodwin L."/>
            <person name="Chen A."/>
            <person name="Palaniappan K."/>
            <person name="Hauser L."/>
            <person name="Brambilla E.M."/>
            <person name="Rohde M."/>
            <person name="Goker M."/>
            <person name="Detter J.C."/>
            <person name="Woyke T."/>
            <person name="Bristow J."/>
            <person name="Eisen J.A."/>
            <person name="Markowitz V."/>
            <person name="Hugenholtz P."/>
            <person name="Kyrpides N.C."/>
            <person name="Klenk H.P."/>
            <person name="Lapidus A."/>
        </authorList>
    </citation>
    <scope>NUCLEOTIDE SEQUENCE</scope>
    <source>
        <strain evidence="2 3">DSM 18011</strain>
    </source>
</reference>
<protein>
    <recommendedName>
        <fullName evidence="4">Lipoprotein</fullName>
    </recommendedName>
</protein>
<dbReference type="Pfam" id="PF16120">
    <property type="entry name" value="DUF4836"/>
    <property type="match status" value="1"/>
</dbReference>
<dbReference type="HOGENOM" id="CLU_514517_0_0_10"/>
<evidence type="ECO:0000313" key="3">
    <source>
        <dbReference type="Proteomes" id="UP000018439"/>
    </source>
</evidence>
<organism evidence="2 3">
    <name type="scientific">Bacteroides coprosuis DSM 18011</name>
    <dbReference type="NCBI Taxonomy" id="679937"/>
    <lineage>
        <taxon>Bacteria</taxon>
        <taxon>Pseudomonadati</taxon>
        <taxon>Bacteroidota</taxon>
        <taxon>Bacteroidia</taxon>
        <taxon>Bacteroidales</taxon>
        <taxon>Bacteroidaceae</taxon>
        <taxon>Bacteroides</taxon>
    </lineage>
</organism>
<dbReference type="EMBL" id="CM001167">
    <property type="protein sequence ID" value="EGJ70255.1"/>
    <property type="molecule type" value="Genomic_DNA"/>
</dbReference>
<dbReference type="Proteomes" id="UP000018439">
    <property type="component" value="Chromosome"/>
</dbReference>
<keyword evidence="1" id="KW-0732">Signal</keyword>
<dbReference type="AlphaFoldDB" id="F3ZNR6"/>